<dbReference type="Gene3D" id="3.40.50.300">
    <property type="entry name" value="P-loop containing nucleotide triphosphate hydrolases"/>
    <property type="match status" value="1"/>
</dbReference>
<dbReference type="PRINTS" id="PR00381">
    <property type="entry name" value="KINESINLIGHT"/>
</dbReference>
<keyword evidence="5" id="KW-1185">Reference proteome</keyword>
<dbReference type="InterPro" id="IPR019734">
    <property type="entry name" value="TPR_rpt"/>
</dbReference>
<dbReference type="Pfam" id="PF13374">
    <property type="entry name" value="TPR_10"/>
    <property type="match status" value="3"/>
</dbReference>
<feature type="short sequence motif" description="GXGXXG" evidence="2">
    <location>
        <begin position="5"/>
        <end position="10"/>
    </location>
</feature>
<dbReference type="InterPro" id="IPR002182">
    <property type="entry name" value="NB-ARC"/>
</dbReference>
<keyword evidence="1" id="KW-0443">Lipid metabolism</keyword>
<dbReference type="SUPFAM" id="SSF48452">
    <property type="entry name" value="TPR-like"/>
    <property type="match status" value="3"/>
</dbReference>
<dbReference type="Pfam" id="PF13424">
    <property type="entry name" value="TPR_12"/>
    <property type="match status" value="2"/>
</dbReference>
<dbReference type="HOGENOM" id="CLU_000288_125_6_1"/>
<dbReference type="GO" id="GO:0043531">
    <property type="term" value="F:ADP binding"/>
    <property type="evidence" value="ECO:0007669"/>
    <property type="project" value="InterPro"/>
</dbReference>
<dbReference type="NCBIfam" id="NF040586">
    <property type="entry name" value="FxSxx_TPR"/>
    <property type="match status" value="1"/>
</dbReference>
<dbReference type="PANTHER" id="PTHR46082:SF11">
    <property type="entry name" value="AAA+ ATPASE DOMAIN-CONTAINING PROTEIN-RELATED"/>
    <property type="match status" value="1"/>
</dbReference>
<dbReference type="Proteomes" id="UP000027456">
    <property type="component" value="Unassembled WGS sequence"/>
</dbReference>
<evidence type="ECO:0000256" key="2">
    <source>
        <dbReference type="PROSITE-ProRule" id="PRU01161"/>
    </source>
</evidence>
<dbReference type="Pfam" id="PF00931">
    <property type="entry name" value="NB-ARC"/>
    <property type="match status" value="1"/>
</dbReference>
<dbReference type="PROSITE" id="PS51635">
    <property type="entry name" value="PNPLA"/>
    <property type="match status" value="1"/>
</dbReference>
<accession>A0A074RUZ2</accession>
<dbReference type="OrthoDB" id="3259098at2759"/>
<dbReference type="STRING" id="1423351.A0A074RUZ2"/>
<dbReference type="Pfam" id="PF01734">
    <property type="entry name" value="Patatin"/>
    <property type="match status" value="1"/>
</dbReference>
<dbReference type="InterPro" id="IPR002641">
    <property type="entry name" value="PNPLA_dom"/>
</dbReference>
<organism evidence="4 5">
    <name type="scientific">Rhizoctonia solani 123E</name>
    <dbReference type="NCBI Taxonomy" id="1423351"/>
    <lineage>
        <taxon>Eukaryota</taxon>
        <taxon>Fungi</taxon>
        <taxon>Dikarya</taxon>
        <taxon>Basidiomycota</taxon>
        <taxon>Agaricomycotina</taxon>
        <taxon>Agaricomycetes</taxon>
        <taxon>Cantharellales</taxon>
        <taxon>Ceratobasidiaceae</taxon>
        <taxon>Rhizoctonia</taxon>
    </lineage>
</organism>
<dbReference type="InterPro" id="IPR027417">
    <property type="entry name" value="P-loop_NTPase"/>
</dbReference>
<dbReference type="SUPFAM" id="SSF52540">
    <property type="entry name" value="P-loop containing nucleoside triphosphate hydrolases"/>
    <property type="match status" value="1"/>
</dbReference>
<dbReference type="InterPro" id="IPR053137">
    <property type="entry name" value="NLR-like"/>
</dbReference>
<sequence>MVQDGGGVRGLSSLIILQEIMRRVENARGGVTIHPYEYFDVIAGTGTGGISACMLGRLRLSVYKAIEEYAKLVKEVFKDKKMGGPTMYKQTKLQEALKTIIREAAGDEEEKMSEGQGNNGCKTVVFAMARHNLNAGLPVLFRSYTVSSNTGPDCAIWEALCATMAHPDLFKGIDIVESSVSQSFVGGELGCSNPLAHVLSEVQQLYSDRQVACIISIGAGHSRTIQVPSPSHWYTYRTQDLVVMKDMATDSERVAEEMTRRFQNTSGVYFRFSVDQGVQNMDDGSWERLGETMQYTKAYLRKNETDRKLEEVVRASMEKRGVISTTHTAGQISRLQDVTQTLAGFKRCPAPTIFYTGRQNENTQVIACITGGKSERRVCVVYGLGGVGKTQLVLNVIESTWDEWDHIIYVDASSTEAIEKAITEFGKANKAGETYKDVMRWLESCGERWLVVFDNADTPSTNIRQYIPTRGRGGSVLITTRLPDLSRLAEGPGSVCHLSSMSQTDGTTLLVKIASLGSQALPDKDIEIAGELIQASNTEFDFGGLALAIVHAGAYISHSPGMTMTKYRSLFLSQHQRMLEEYSELPATAKLDERGDTVYTTWRMCYDQLKPESRELLWLIAYLHYDGIFEDIFKRATESIHSLKYPLPLTDVESQALNHVKRYLSTFLDAGGKWDTIKFTRVMADLTSYSLIDFDRMNLTYRVHVLVHDWAKTVVSQASELAIECTATLLSLSIDWKEDTESLAFKRQLELHVASVLIHSPNMGANYVYYLGEVYACTGQWSQRVKLLQPLIGVFERLLEEEHLVTLRSTNTLALTYSNLGRYEEAKQLEVKVLNARKRVLGEKHPDTLQSMGNLASTYLYLGRYTEAEQLQVEVLNARKRVLGEGHPDTLLTMSNLASTYFNLGQYKQAEQLEVEVLNARKRVLGEEHPDTLVSTNNLALTYSSLGQYGQAEQLQVEVLNARKQLLGEEHPHTLASTNNLALTYSNLGRYEEAEQLQVKVLNSCKQALGEEHPDTLVSMGNLASTYSNLGQYKQAEQLQVKVLNARKQVLGEEHPNTLVSMSNLALTYSRLGRQDAAKELSHKAISIAEGTLGNQHPHTEAFHRVLKAM</sequence>
<dbReference type="Gene3D" id="3.40.1090.10">
    <property type="entry name" value="Cytosolic phospholipase A2 catalytic domain"/>
    <property type="match status" value="1"/>
</dbReference>
<reference evidence="4 5" key="1">
    <citation type="submission" date="2013-12" db="EMBL/GenBank/DDBJ databases">
        <authorList>
            <person name="Cubeta M."/>
            <person name="Pakala S."/>
            <person name="Fedorova N."/>
            <person name="Thomas E."/>
            <person name="Dean R."/>
            <person name="Jabaji S."/>
            <person name="Neate S."/>
            <person name="Toda T."/>
            <person name="Tavantzis S."/>
            <person name="Vilgalys R."/>
            <person name="Bharathan N."/>
            <person name="Pakala S."/>
            <person name="Losada L.S."/>
            <person name="Zafar N."/>
            <person name="Nierman W."/>
        </authorList>
    </citation>
    <scope>NUCLEOTIDE SEQUENCE [LARGE SCALE GENOMIC DNA]</scope>
    <source>
        <strain evidence="4 5">123E</strain>
    </source>
</reference>
<comment type="caution">
    <text evidence="4">The sequence shown here is derived from an EMBL/GenBank/DDBJ whole genome shotgun (WGS) entry which is preliminary data.</text>
</comment>
<gene>
    <name evidence="4" type="ORF">V565_070580</name>
</gene>
<name>A0A074RUZ2_9AGAM</name>
<dbReference type="InterPro" id="IPR011990">
    <property type="entry name" value="TPR-like_helical_dom_sf"/>
</dbReference>
<protein>
    <submittedName>
        <fullName evidence="4">Kinesin light chain</fullName>
    </submittedName>
</protein>
<dbReference type="SUPFAM" id="SSF52151">
    <property type="entry name" value="FabD/lysophospholipase-like"/>
    <property type="match status" value="1"/>
</dbReference>
<dbReference type="Gene3D" id="1.25.40.10">
    <property type="entry name" value="Tetratricopeptide repeat domain"/>
    <property type="match status" value="2"/>
</dbReference>
<feature type="domain" description="PNPLA" evidence="3">
    <location>
        <begin position="1"/>
        <end position="199"/>
    </location>
</feature>
<dbReference type="PANTHER" id="PTHR46082">
    <property type="entry name" value="ATP/GTP-BINDING PROTEIN-RELATED"/>
    <property type="match status" value="1"/>
</dbReference>
<evidence type="ECO:0000259" key="3">
    <source>
        <dbReference type="PROSITE" id="PS51635"/>
    </source>
</evidence>
<evidence type="ECO:0000313" key="4">
    <source>
        <dbReference type="EMBL" id="KEP50941.1"/>
    </source>
</evidence>
<dbReference type="AlphaFoldDB" id="A0A074RUZ2"/>
<proteinExistence type="predicted"/>
<comment type="caution">
    <text evidence="2">Lacks conserved residue(s) required for the propagation of feature annotation.</text>
</comment>
<dbReference type="SMART" id="SM00028">
    <property type="entry name" value="TPR"/>
    <property type="match status" value="7"/>
</dbReference>
<dbReference type="GO" id="GO:0046486">
    <property type="term" value="P:glycerolipid metabolic process"/>
    <property type="evidence" value="ECO:0007669"/>
    <property type="project" value="UniProtKB-ARBA"/>
</dbReference>
<evidence type="ECO:0000256" key="1">
    <source>
        <dbReference type="ARBA" id="ARBA00023098"/>
    </source>
</evidence>
<dbReference type="EMBL" id="AZST01000207">
    <property type="protein sequence ID" value="KEP50941.1"/>
    <property type="molecule type" value="Genomic_DNA"/>
</dbReference>
<dbReference type="InterPro" id="IPR016035">
    <property type="entry name" value="Acyl_Trfase/lysoPLipase"/>
</dbReference>
<evidence type="ECO:0000313" key="5">
    <source>
        <dbReference type="Proteomes" id="UP000027456"/>
    </source>
</evidence>